<reference evidence="4 5" key="1">
    <citation type="journal article" date="2014" name="PLoS Genet.">
        <title>Phylogenetically driven sequencing of extremely halophilic archaea reveals strategies for static and dynamic osmo-response.</title>
        <authorList>
            <person name="Becker E.A."/>
            <person name="Seitzer P.M."/>
            <person name="Tritt A."/>
            <person name="Larsen D."/>
            <person name="Krusor M."/>
            <person name="Yao A.I."/>
            <person name="Wu D."/>
            <person name="Madern D."/>
            <person name="Eisen J.A."/>
            <person name="Darling A.E."/>
            <person name="Facciotti M.T."/>
        </authorList>
    </citation>
    <scope>NUCLEOTIDE SEQUENCE [LARGE SCALE GENOMIC DNA]</scope>
    <source>
        <strain evidence="4 5">DSM 8989</strain>
    </source>
</reference>
<name>M0N6N9_9EURY</name>
<dbReference type="Proteomes" id="UP000011625">
    <property type="component" value="Unassembled WGS sequence"/>
</dbReference>
<keyword evidence="5" id="KW-1185">Reference proteome</keyword>
<dbReference type="EMBL" id="AOME01000051">
    <property type="protein sequence ID" value="EMA53223.1"/>
    <property type="molecule type" value="Genomic_DNA"/>
</dbReference>
<protein>
    <submittedName>
        <fullName evidence="4">Cobalamin (Vitamin B12) biosynthesis CbiX protein</fullName>
    </submittedName>
</protein>
<dbReference type="Gene3D" id="3.40.50.1400">
    <property type="match status" value="2"/>
</dbReference>
<dbReference type="InterPro" id="IPR002762">
    <property type="entry name" value="CbiX-like"/>
</dbReference>
<evidence type="ECO:0000256" key="2">
    <source>
        <dbReference type="ARBA" id="ARBA00023239"/>
    </source>
</evidence>
<organism evidence="4 5">
    <name type="scientific">Halococcus salifodinae DSM 8989</name>
    <dbReference type="NCBI Taxonomy" id="1227456"/>
    <lineage>
        <taxon>Archaea</taxon>
        <taxon>Methanobacteriati</taxon>
        <taxon>Methanobacteriota</taxon>
        <taxon>Stenosarchaea group</taxon>
        <taxon>Halobacteria</taxon>
        <taxon>Halobacteriales</taxon>
        <taxon>Halococcaceae</taxon>
        <taxon>Halococcus</taxon>
    </lineage>
</organism>
<dbReference type="AlphaFoldDB" id="M0N6N9"/>
<evidence type="ECO:0000313" key="4">
    <source>
        <dbReference type="EMBL" id="EMA53223.1"/>
    </source>
</evidence>
<dbReference type="SUPFAM" id="SSF53800">
    <property type="entry name" value="Chelatase"/>
    <property type="match status" value="2"/>
</dbReference>
<comment type="caution">
    <text evidence="4">The sequence shown here is derived from an EMBL/GenBank/DDBJ whole genome shotgun (WGS) entry which is preliminary data.</text>
</comment>
<sequence>MTTEAILLVGRGAARTRTVLKTHAERLERRTGTTVRVATYEHEPVHELRDPLARIDAERVYAVPVRVAHTYETLDDLPAALSTIASDVRYCEPIGRSPAITDLIVERATALQPATPDVSLVLVGFGSSAKPYYRQMAAYHAARIDEGSDYGEVVACYLHQNPTVECVRYTIENDSAVAVPLFLTHTTATTEAIPAKLELDRGGIAYAEPFGDHPRVTDAIHAEVAKQRALTDGDRGDTSSGTFETRLTETRRPIATDGEGLVE</sequence>
<dbReference type="GO" id="GO:0016829">
    <property type="term" value="F:lyase activity"/>
    <property type="evidence" value="ECO:0007669"/>
    <property type="project" value="UniProtKB-KW"/>
</dbReference>
<proteinExistence type="predicted"/>
<evidence type="ECO:0000256" key="3">
    <source>
        <dbReference type="SAM" id="MobiDB-lite"/>
    </source>
</evidence>
<gene>
    <name evidence="4" type="ORF">C450_07912</name>
</gene>
<feature type="compositionally biased region" description="Basic and acidic residues" evidence="3">
    <location>
        <begin position="227"/>
        <end position="237"/>
    </location>
</feature>
<keyword evidence="1" id="KW-0479">Metal-binding</keyword>
<feature type="region of interest" description="Disordered" evidence="3">
    <location>
        <begin position="227"/>
        <end position="263"/>
    </location>
</feature>
<dbReference type="Pfam" id="PF01903">
    <property type="entry name" value="CbiX"/>
    <property type="match status" value="2"/>
</dbReference>
<dbReference type="GO" id="GO:0046872">
    <property type="term" value="F:metal ion binding"/>
    <property type="evidence" value="ECO:0007669"/>
    <property type="project" value="UniProtKB-KW"/>
</dbReference>
<dbReference type="PATRIC" id="fig|1227456.3.peg.1591"/>
<evidence type="ECO:0000256" key="1">
    <source>
        <dbReference type="ARBA" id="ARBA00022723"/>
    </source>
</evidence>
<keyword evidence="2" id="KW-0456">Lyase</keyword>
<evidence type="ECO:0000313" key="5">
    <source>
        <dbReference type="Proteomes" id="UP000011625"/>
    </source>
</evidence>
<dbReference type="OrthoDB" id="210934at2157"/>
<dbReference type="STRING" id="1227456.C450_07912"/>
<accession>M0N6N9</accession>
<dbReference type="RefSeq" id="WP_005042268.1">
    <property type="nucleotide sequence ID" value="NZ_AOME01000051.1"/>
</dbReference>